<dbReference type="NCBIfam" id="TIGR03422">
    <property type="entry name" value="mito_frataxin"/>
    <property type="match status" value="1"/>
</dbReference>
<evidence type="ECO:0000256" key="1">
    <source>
        <dbReference type="ARBA" id="ARBA00004173"/>
    </source>
</evidence>
<dbReference type="PROSITE" id="PS50810">
    <property type="entry name" value="FRATAXIN_2"/>
    <property type="match status" value="1"/>
</dbReference>
<dbReference type="SUPFAM" id="SSF55387">
    <property type="entry name" value="Frataxin/Nqo15-like"/>
    <property type="match status" value="1"/>
</dbReference>
<dbReference type="FunFam" id="3.30.920.10:FF:000004">
    <property type="entry name" value="Mitochondrial chaperone Frataxin"/>
    <property type="match status" value="1"/>
</dbReference>
<proteinExistence type="inferred from homology"/>
<reference evidence="14" key="1">
    <citation type="submission" date="2023-06" db="EMBL/GenBank/DDBJ databases">
        <title>Genome-scale phylogeny and comparative genomics of the fungal order Sordariales.</title>
        <authorList>
            <consortium name="Lawrence Berkeley National Laboratory"/>
            <person name="Hensen N."/>
            <person name="Bonometti L."/>
            <person name="Westerberg I."/>
            <person name="Brannstrom I.O."/>
            <person name="Guillou S."/>
            <person name="Cros-Aarteil S."/>
            <person name="Calhoun S."/>
            <person name="Haridas S."/>
            <person name="Kuo A."/>
            <person name="Mondo S."/>
            <person name="Pangilinan J."/>
            <person name="Riley R."/>
            <person name="LaButti K."/>
            <person name="Andreopoulos B."/>
            <person name="Lipzen A."/>
            <person name="Chen C."/>
            <person name="Yanf M."/>
            <person name="Daum C."/>
            <person name="Ng V."/>
            <person name="Clum A."/>
            <person name="Steindorff A."/>
            <person name="Ohm R."/>
            <person name="Martin F."/>
            <person name="Silar P."/>
            <person name="Natvig D."/>
            <person name="Lalanne C."/>
            <person name="Gautier V."/>
            <person name="Ament-velasquez S.L."/>
            <person name="Kruys A."/>
            <person name="Hutchinson M.I."/>
            <person name="Powell A.J."/>
            <person name="Barry K."/>
            <person name="Miller A.N."/>
            <person name="Grigoriev I.V."/>
            <person name="Debuchy R."/>
            <person name="Gladieux P."/>
            <person name="Thoren M.H."/>
            <person name="Johannesson H."/>
        </authorList>
    </citation>
    <scope>NUCLEOTIDE SEQUENCE</scope>
    <source>
        <strain evidence="14">SMH3391-2</strain>
    </source>
</reference>
<dbReference type="InterPro" id="IPR017789">
    <property type="entry name" value="Frataxin"/>
</dbReference>
<feature type="region of interest" description="Disordered" evidence="13">
    <location>
        <begin position="46"/>
        <end position="77"/>
    </location>
</feature>
<evidence type="ECO:0000313" key="15">
    <source>
        <dbReference type="Proteomes" id="UP001174934"/>
    </source>
</evidence>
<dbReference type="EMBL" id="JAULSR010000001">
    <property type="protein sequence ID" value="KAK0634364.1"/>
    <property type="molecule type" value="Genomic_DNA"/>
</dbReference>
<organism evidence="14 15">
    <name type="scientific">Bombardia bombarda</name>
    <dbReference type="NCBI Taxonomy" id="252184"/>
    <lineage>
        <taxon>Eukaryota</taxon>
        <taxon>Fungi</taxon>
        <taxon>Dikarya</taxon>
        <taxon>Ascomycota</taxon>
        <taxon>Pezizomycotina</taxon>
        <taxon>Sordariomycetes</taxon>
        <taxon>Sordariomycetidae</taxon>
        <taxon>Sordariales</taxon>
        <taxon>Lasiosphaeriaceae</taxon>
        <taxon>Bombardia</taxon>
    </lineage>
</organism>
<keyword evidence="6" id="KW-0410">Iron transport</keyword>
<accession>A0AA39XI04</accession>
<protein>
    <recommendedName>
        <fullName evidence="3">ferroxidase</fullName>
        <ecNumber evidence="3">1.16.3.1</ecNumber>
    </recommendedName>
</protein>
<dbReference type="PANTHER" id="PTHR16821">
    <property type="entry name" value="FRATAXIN"/>
    <property type="match status" value="1"/>
</dbReference>
<keyword evidence="9" id="KW-0408">Iron</keyword>
<dbReference type="InterPro" id="IPR020895">
    <property type="entry name" value="Frataxin_CS"/>
</dbReference>
<dbReference type="GO" id="GO:0008199">
    <property type="term" value="F:ferric iron binding"/>
    <property type="evidence" value="ECO:0007669"/>
    <property type="project" value="InterPro"/>
</dbReference>
<keyword evidence="10" id="KW-0406">Ion transport</keyword>
<keyword evidence="4" id="KW-0409">Iron storage</keyword>
<keyword evidence="8" id="KW-0560">Oxidoreductase</keyword>
<dbReference type="PANTHER" id="PTHR16821:SF2">
    <property type="entry name" value="FRATAXIN, MITOCHONDRIAL"/>
    <property type="match status" value="1"/>
</dbReference>
<dbReference type="GO" id="GO:0034986">
    <property type="term" value="F:iron chaperone activity"/>
    <property type="evidence" value="ECO:0007669"/>
    <property type="project" value="TreeGrafter"/>
</dbReference>
<dbReference type="PRINTS" id="PR00904">
    <property type="entry name" value="FRATAXIN"/>
</dbReference>
<dbReference type="NCBIfam" id="TIGR03421">
    <property type="entry name" value="FeS_CyaY"/>
    <property type="match status" value="1"/>
</dbReference>
<dbReference type="InterPro" id="IPR036524">
    <property type="entry name" value="Frataxin/CyaY_sf"/>
</dbReference>
<evidence type="ECO:0000256" key="10">
    <source>
        <dbReference type="ARBA" id="ARBA00023065"/>
    </source>
</evidence>
<dbReference type="EC" id="1.16.3.1" evidence="3"/>
<evidence type="ECO:0000256" key="13">
    <source>
        <dbReference type="SAM" id="MobiDB-lite"/>
    </source>
</evidence>
<dbReference type="GO" id="GO:0051537">
    <property type="term" value="F:2 iron, 2 sulfur cluster binding"/>
    <property type="evidence" value="ECO:0007669"/>
    <property type="project" value="TreeGrafter"/>
</dbReference>
<dbReference type="GO" id="GO:0005739">
    <property type="term" value="C:mitochondrion"/>
    <property type="evidence" value="ECO:0007669"/>
    <property type="project" value="UniProtKB-SubCell"/>
</dbReference>
<comment type="caution">
    <text evidence="14">The sequence shown here is derived from an EMBL/GenBank/DDBJ whole genome shotgun (WGS) entry which is preliminary data.</text>
</comment>
<evidence type="ECO:0000256" key="8">
    <source>
        <dbReference type="ARBA" id="ARBA00023002"/>
    </source>
</evidence>
<evidence type="ECO:0000256" key="4">
    <source>
        <dbReference type="ARBA" id="ARBA00022434"/>
    </source>
</evidence>
<gene>
    <name evidence="14" type="ORF">B0T17DRAFT_481586</name>
</gene>
<dbReference type="GO" id="GO:0016226">
    <property type="term" value="P:iron-sulfur cluster assembly"/>
    <property type="evidence" value="ECO:0007669"/>
    <property type="project" value="InterPro"/>
</dbReference>
<evidence type="ECO:0000256" key="12">
    <source>
        <dbReference type="ARBA" id="ARBA00047990"/>
    </source>
</evidence>
<evidence type="ECO:0000256" key="3">
    <source>
        <dbReference type="ARBA" id="ARBA00013107"/>
    </source>
</evidence>
<evidence type="ECO:0000313" key="14">
    <source>
        <dbReference type="EMBL" id="KAK0634364.1"/>
    </source>
</evidence>
<keyword evidence="7" id="KW-0809">Transit peptide</keyword>
<evidence type="ECO:0000256" key="11">
    <source>
        <dbReference type="ARBA" id="ARBA00023128"/>
    </source>
</evidence>
<evidence type="ECO:0000256" key="7">
    <source>
        <dbReference type="ARBA" id="ARBA00022946"/>
    </source>
</evidence>
<evidence type="ECO:0000256" key="5">
    <source>
        <dbReference type="ARBA" id="ARBA00022448"/>
    </source>
</evidence>
<dbReference type="AlphaFoldDB" id="A0AA39XI04"/>
<evidence type="ECO:0000256" key="6">
    <source>
        <dbReference type="ARBA" id="ARBA00022496"/>
    </source>
</evidence>
<dbReference type="GO" id="GO:0008198">
    <property type="term" value="F:ferrous iron binding"/>
    <property type="evidence" value="ECO:0007669"/>
    <property type="project" value="TreeGrafter"/>
</dbReference>
<dbReference type="GO" id="GO:0006826">
    <property type="term" value="P:iron ion transport"/>
    <property type="evidence" value="ECO:0007669"/>
    <property type="project" value="UniProtKB-KW"/>
</dbReference>
<comment type="similarity">
    <text evidence="2">Belongs to the frataxin family.</text>
</comment>
<evidence type="ECO:0000256" key="2">
    <source>
        <dbReference type="ARBA" id="ARBA00008183"/>
    </source>
</evidence>
<sequence length="211" mass="22966">MSSTSLAGIARAAGRGLRTTRIARVGPSSFAITSILPKLSPSLPTTATAPSRFFSTSPKHNGITPDNAPPKPRDDITPEVTKTAAEITDSEYHTVADEYLERLVSHLEDIQDSREDVDVEYSAGVLTVSFGGNVGTYVINKQPPNKQIWLSSPKSGPKRYDYVVLGDSQHEKQDTAAGEWMYLRDNSTINQLFLNELGIDLNLPNGEYGGQ</sequence>
<dbReference type="Gene3D" id="3.30.920.10">
    <property type="entry name" value="Frataxin/CyaY"/>
    <property type="match status" value="1"/>
</dbReference>
<dbReference type="SMART" id="SM01219">
    <property type="entry name" value="Frataxin_Cyay"/>
    <property type="match status" value="1"/>
</dbReference>
<dbReference type="PROSITE" id="PS01344">
    <property type="entry name" value="FRATAXIN_1"/>
    <property type="match status" value="1"/>
</dbReference>
<evidence type="ECO:0000256" key="9">
    <source>
        <dbReference type="ARBA" id="ARBA00023004"/>
    </source>
</evidence>
<dbReference type="Proteomes" id="UP001174934">
    <property type="component" value="Unassembled WGS sequence"/>
</dbReference>
<keyword evidence="11" id="KW-0496">Mitochondrion</keyword>
<name>A0AA39XI04_9PEZI</name>
<dbReference type="Pfam" id="PF01491">
    <property type="entry name" value="Frataxin_Cyay"/>
    <property type="match status" value="1"/>
</dbReference>
<keyword evidence="15" id="KW-1185">Reference proteome</keyword>
<comment type="catalytic activity">
    <reaction evidence="12">
        <text>4 Fe(2+) + O2 + 4 H(+) = 4 Fe(3+) + 2 H2O</text>
        <dbReference type="Rhea" id="RHEA:11148"/>
        <dbReference type="ChEBI" id="CHEBI:15377"/>
        <dbReference type="ChEBI" id="CHEBI:15378"/>
        <dbReference type="ChEBI" id="CHEBI:15379"/>
        <dbReference type="ChEBI" id="CHEBI:29033"/>
        <dbReference type="ChEBI" id="CHEBI:29034"/>
        <dbReference type="EC" id="1.16.3.1"/>
    </reaction>
</comment>
<keyword evidence="5" id="KW-0813">Transport</keyword>
<feature type="compositionally biased region" description="Polar residues" evidence="13">
    <location>
        <begin position="46"/>
        <end position="59"/>
    </location>
</feature>
<dbReference type="GO" id="GO:0006879">
    <property type="term" value="P:intracellular iron ion homeostasis"/>
    <property type="evidence" value="ECO:0007669"/>
    <property type="project" value="UniProtKB-KW"/>
</dbReference>
<dbReference type="GO" id="GO:0004322">
    <property type="term" value="F:ferroxidase activity"/>
    <property type="evidence" value="ECO:0007669"/>
    <property type="project" value="UniProtKB-EC"/>
</dbReference>
<comment type="subcellular location">
    <subcellularLocation>
        <location evidence="1">Mitochondrion</location>
    </subcellularLocation>
</comment>
<dbReference type="InterPro" id="IPR002908">
    <property type="entry name" value="Frataxin/CyaY"/>
</dbReference>